<evidence type="ECO:0000313" key="1">
    <source>
        <dbReference type="EMBL" id="KIW46413.1"/>
    </source>
</evidence>
<name>A0A0D2DTH0_9EURO</name>
<dbReference type="Proteomes" id="UP000053342">
    <property type="component" value="Unassembled WGS sequence"/>
</dbReference>
<dbReference type="RefSeq" id="XP_016266629.1">
    <property type="nucleotide sequence ID" value="XM_016402732.1"/>
</dbReference>
<dbReference type="GeneID" id="27354159"/>
<dbReference type="HOGENOM" id="CLU_1906758_0_0_1"/>
<dbReference type="STRING" id="215243.A0A0D2DTH0"/>
<organism evidence="1 2">
    <name type="scientific">Exophiala oligosperma</name>
    <dbReference type="NCBI Taxonomy" id="215243"/>
    <lineage>
        <taxon>Eukaryota</taxon>
        <taxon>Fungi</taxon>
        <taxon>Dikarya</taxon>
        <taxon>Ascomycota</taxon>
        <taxon>Pezizomycotina</taxon>
        <taxon>Eurotiomycetes</taxon>
        <taxon>Chaetothyriomycetidae</taxon>
        <taxon>Chaetothyriales</taxon>
        <taxon>Herpotrichiellaceae</taxon>
        <taxon>Exophiala</taxon>
    </lineage>
</organism>
<dbReference type="OrthoDB" id="3645652at2759"/>
<dbReference type="EMBL" id="KN847333">
    <property type="protein sequence ID" value="KIW46413.1"/>
    <property type="molecule type" value="Genomic_DNA"/>
</dbReference>
<proteinExistence type="predicted"/>
<reference evidence="1 2" key="1">
    <citation type="submission" date="2015-01" db="EMBL/GenBank/DDBJ databases">
        <title>The Genome Sequence of Exophiala oligosperma CBS72588.</title>
        <authorList>
            <consortium name="The Broad Institute Genomics Platform"/>
            <person name="Cuomo C."/>
            <person name="de Hoog S."/>
            <person name="Gorbushina A."/>
            <person name="Stielow B."/>
            <person name="Teixiera M."/>
            <person name="Abouelleil A."/>
            <person name="Chapman S.B."/>
            <person name="Priest M."/>
            <person name="Young S.K."/>
            <person name="Wortman J."/>
            <person name="Nusbaum C."/>
            <person name="Birren B."/>
        </authorList>
    </citation>
    <scope>NUCLEOTIDE SEQUENCE [LARGE SCALE GENOMIC DNA]</scope>
    <source>
        <strain evidence="1 2">CBS 72588</strain>
    </source>
</reference>
<dbReference type="VEuPathDB" id="FungiDB:PV06_02085"/>
<gene>
    <name evidence="1" type="ORF">PV06_02085</name>
</gene>
<protein>
    <submittedName>
        <fullName evidence="1">Uncharacterized protein</fullName>
    </submittedName>
</protein>
<accession>A0A0D2DTH0</accession>
<evidence type="ECO:0000313" key="2">
    <source>
        <dbReference type="Proteomes" id="UP000053342"/>
    </source>
</evidence>
<sequence>MMMMMMMKPSTNFVFGTITTAAAAAAAAAVAVVALLCFGDDVNADSTYRISLYGKTNFQGDQATFTTDGSHKVGWSGGAQSWIYESEPGDGCCIAFCRGSTNVGRYCDSAYKTESSAGTNKVVTGYGDTVLNC</sequence>
<dbReference type="AlphaFoldDB" id="A0A0D2DTH0"/>
<keyword evidence="2" id="KW-1185">Reference proteome</keyword>